<dbReference type="KEGG" id="amaq:GO499_06390"/>
<dbReference type="InterPro" id="IPR050351">
    <property type="entry name" value="BphY/WalK/GraS-like"/>
</dbReference>
<organism evidence="9 10">
    <name type="scientific">Algicella marina</name>
    <dbReference type="NCBI Taxonomy" id="2683284"/>
    <lineage>
        <taxon>Bacteria</taxon>
        <taxon>Pseudomonadati</taxon>
        <taxon>Pseudomonadota</taxon>
        <taxon>Alphaproteobacteria</taxon>
        <taxon>Rhodobacterales</taxon>
        <taxon>Paracoccaceae</taxon>
        <taxon>Algicella</taxon>
    </lineage>
</organism>
<dbReference type="PRINTS" id="PR00344">
    <property type="entry name" value="BCTRLSENSOR"/>
</dbReference>
<keyword evidence="3" id="KW-0808">Transferase</keyword>
<dbReference type="GO" id="GO:0007234">
    <property type="term" value="P:osmosensory signaling via phosphorelay pathway"/>
    <property type="evidence" value="ECO:0007669"/>
    <property type="project" value="TreeGrafter"/>
</dbReference>
<dbReference type="Gene3D" id="3.30.565.10">
    <property type="entry name" value="Histidine kinase-like ATPase, C-terminal domain"/>
    <property type="match status" value="1"/>
</dbReference>
<evidence type="ECO:0000259" key="8">
    <source>
        <dbReference type="PROSITE" id="PS50109"/>
    </source>
</evidence>
<evidence type="ECO:0000256" key="3">
    <source>
        <dbReference type="ARBA" id="ARBA00022679"/>
    </source>
</evidence>
<dbReference type="Pfam" id="PF02518">
    <property type="entry name" value="HATPase_c"/>
    <property type="match status" value="1"/>
</dbReference>
<dbReference type="EMBL" id="CP046620">
    <property type="protein sequence ID" value="QHQ34854.1"/>
    <property type="molecule type" value="Genomic_DNA"/>
</dbReference>
<dbReference type="PROSITE" id="PS50109">
    <property type="entry name" value="HIS_KIN"/>
    <property type="match status" value="1"/>
</dbReference>
<dbReference type="AlphaFoldDB" id="A0A6P1SW07"/>
<dbReference type="InterPro" id="IPR036890">
    <property type="entry name" value="HATPase_C_sf"/>
</dbReference>
<dbReference type="InterPro" id="IPR004358">
    <property type="entry name" value="Sig_transdc_His_kin-like_C"/>
</dbReference>
<dbReference type="EC" id="2.7.13.3" evidence="2"/>
<dbReference type="GO" id="GO:0000156">
    <property type="term" value="F:phosphorelay response regulator activity"/>
    <property type="evidence" value="ECO:0007669"/>
    <property type="project" value="TreeGrafter"/>
</dbReference>
<dbReference type="GO" id="GO:0004673">
    <property type="term" value="F:protein histidine kinase activity"/>
    <property type="evidence" value="ECO:0007669"/>
    <property type="project" value="UniProtKB-EC"/>
</dbReference>
<comment type="catalytic activity">
    <reaction evidence="1">
        <text>ATP + protein L-histidine = ADP + protein N-phospho-L-histidine.</text>
        <dbReference type="EC" id="2.7.13.3"/>
    </reaction>
</comment>
<keyword evidence="7" id="KW-0902">Two-component regulatory system</keyword>
<feature type="domain" description="Histidine kinase" evidence="8">
    <location>
        <begin position="47"/>
        <end position="262"/>
    </location>
</feature>
<evidence type="ECO:0000256" key="1">
    <source>
        <dbReference type="ARBA" id="ARBA00000085"/>
    </source>
</evidence>
<dbReference type="CDD" id="cd00075">
    <property type="entry name" value="HATPase"/>
    <property type="match status" value="1"/>
</dbReference>
<name>A0A6P1SW07_9RHOB</name>
<dbReference type="InterPro" id="IPR005467">
    <property type="entry name" value="His_kinase_dom"/>
</dbReference>
<protein>
    <recommendedName>
        <fullName evidence="2">histidine kinase</fullName>
        <ecNumber evidence="2">2.7.13.3</ecNumber>
    </recommendedName>
</protein>
<gene>
    <name evidence="9" type="ORF">GO499_06390</name>
</gene>
<dbReference type="Proteomes" id="UP000464495">
    <property type="component" value="Chromosome"/>
</dbReference>
<keyword evidence="6" id="KW-0067">ATP-binding</keyword>
<evidence type="ECO:0000256" key="5">
    <source>
        <dbReference type="ARBA" id="ARBA00022777"/>
    </source>
</evidence>
<dbReference type="SMART" id="SM00387">
    <property type="entry name" value="HATPase_c"/>
    <property type="match status" value="1"/>
</dbReference>
<dbReference type="SUPFAM" id="SSF55874">
    <property type="entry name" value="ATPase domain of HSP90 chaperone/DNA topoisomerase II/histidine kinase"/>
    <property type="match status" value="1"/>
</dbReference>
<evidence type="ECO:0000313" key="9">
    <source>
        <dbReference type="EMBL" id="QHQ34854.1"/>
    </source>
</evidence>
<evidence type="ECO:0000256" key="7">
    <source>
        <dbReference type="ARBA" id="ARBA00023012"/>
    </source>
</evidence>
<reference evidence="9 10" key="1">
    <citation type="submission" date="2019-12" db="EMBL/GenBank/DDBJ databases">
        <title>Complete genome sequence of Algicella marina strain 9Alg 56(T) isolated from the red alga Tichocarpus crinitus.</title>
        <authorList>
            <person name="Kim S.-G."/>
            <person name="Nedashkovskaya O.I."/>
        </authorList>
    </citation>
    <scope>NUCLEOTIDE SEQUENCE [LARGE SCALE GENOMIC DNA]</scope>
    <source>
        <strain evidence="9 10">9Alg 56</strain>
    </source>
</reference>
<evidence type="ECO:0000256" key="4">
    <source>
        <dbReference type="ARBA" id="ARBA00022741"/>
    </source>
</evidence>
<dbReference type="PANTHER" id="PTHR42878:SF7">
    <property type="entry name" value="SENSOR HISTIDINE KINASE GLRK"/>
    <property type="match status" value="1"/>
</dbReference>
<dbReference type="GO" id="GO:0030295">
    <property type="term" value="F:protein kinase activator activity"/>
    <property type="evidence" value="ECO:0007669"/>
    <property type="project" value="TreeGrafter"/>
</dbReference>
<keyword evidence="5" id="KW-0418">Kinase</keyword>
<dbReference type="GO" id="GO:0005524">
    <property type="term" value="F:ATP binding"/>
    <property type="evidence" value="ECO:0007669"/>
    <property type="project" value="UniProtKB-KW"/>
</dbReference>
<dbReference type="PANTHER" id="PTHR42878">
    <property type="entry name" value="TWO-COMPONENT HISTIDINE KINASE"/>
    <property type="match status" value="1"/>
</dbReference>
<evidence type="ECO:0000313" key="10">
    <source>
        <dbReference type="Proteomes" id="UP000464495"/>
    </source>
</evidence>
<keyword evidence="4" id="KW-0547">Nucleotide-binding</keyword>
<evidence type="ECO:0000256" key="2">
    <source>
        <dbReference type="ARBA" id="ARBA00012438"/>
    </source>
</evidence>
<dbReference type="InterPro" id="IPR003594">
    <property type="entry name" value="HATPase_dom"/>
</dbReference>
<keyword evidence="10" id="KW-1185">Reference proteome</keyword>
<sequence>MRAVSEEKWRVSEHAVRNLEDWEGRQATGLEITQPSDSECKLQEISRAHHDLMAPVRALKHLPDWIEDDSSECGTELPGTVLEHLVSIRCQSRRLESLIEGWVRYQRLEFHKHFFSEVQPARRLGELADLILPEGPWHFEIIGNCEVLQTDAILFDEVFFELISNAVKHHDRFDGFIRICITFLKSDVSIAVSDNGPGIPDDLLSSAFTPFQTLQPRDEVEGSGLGLNFVLRAVEKLGGKVLAGRAMAGRGTMITVFLPRNGQSPPTSGV</sequence>
<proteinExistence type="predicted"/>
<evidence type="ECO:0000256" key="6">
    <source>
        <dbReference type="ARBA" id="ARBA00022840"/>
    </source>
</evidence>
<accession>A0A6P1SW07</accession>
<dbReference type="RefSeq" id="WP_161861420.1">
    <property type="nucleotide sequence ID" value="NZ_CP046620.1"/>
</dbReference>